<evidence type="ECO:0000313" key="9">
    <source>
        <dbReference type="Proteomes" id="UP001189429"/>
    </source>
</evidence>
<evidence type="ECO:0000259" key="7">
    <source>
        <dbReference type="PROSITE" id="PS50011"/>
    </source>
</evidence>
<evidence type="ECO:0000256" key="5">
    <source>
        <dbReference type="PROSITE-ProRule" id="PRU10141"/>
    </source>
</evidence>
<keyword evidence="6" id="KW-0808">Transferase</keyword>
<gene>
    <name evidence="8" type="ORF">PCOR1329_LOCUS73758</name>
</gene>
<dbReference type="SMART" id="SM00220">
    <property type="entry name" value="S_TKc"/>
    <property type="match status" value="1"/>
</dbReference>
<keyword evidence="2 5" id="KW-0547">Nucleotide-binding</keyword>
<evidence type="ECO:0000256" key="3">
    <source>
        <dbReference type="ARBA" id="ARBA00022840"/>
    </source>
</evidence>
<accession>A0ABN9XAM0</accession>
<reference evidence="8" key="1">
    <citation type="submission" date="2023-10" db="EMBL/GenBank/DDBJ databases">
        <authorList>
            <person name="Chen Y."/>
            <person name="Shah S."/>
            <person name="Dougan E. K."/>
            <person name="Thang M."/>
            <person name="Chan C."/>
        </authorList>
    </citation>
    <scope>NUCLEOTIDE SEQUENCE [LARGE SCALE GENOMIC DNA]</scope>
</reference>
<dbReference type="PROSITE" id="PS00108">
    <property type="entry name" value="PROTEIN_KINASE_ST"/>
    <property type="match status" value="1"/>
</dbReference>
<keyword evidence="3 5" id="KW-0067">ATP-binding</keyword>
<evidence type="ECO:0000256" key="1">
    <source>
        <dbReference type="ARBA" id="ARBA00012513"/>
    </source>
</evidence>
<feature type="binding site" evidence="5">
    <location>
        <position position="48"/>
    </location>
    <ligand>
        <name>ATP</name>
        <dbReference type="ChEBI" id="CHEBI:30616"/>
    </ligand>
</feature>
<dbReference type="CDD" id="cd14016">
    <property type="entry name" value="STKc_CK1"/>
    <property type="match status" value="1"/>
</dbReference>
<proteinExistence type="inferred from homology"/>
<evidence type="ECO:0000256" key="2">
    <source>
        <dbReference type="ARBA" id="ARBA00022741"/>
    </source>
</evidence>
<dbReference type="InterPro" id="IPR017441">
    <property type="entry name" value="Protein_kinase_ATP_BS"/>
</dbReference>
<keyword evidence="9" id="KW-1185">Reference proteome</keyword>
<organism evidence="8 9">
    <name type="scientific">Prorocentrum cordatum</name>
    <dbReference type="NCBI Taxonomy" id="2364126"/>
    <lineage>
        <taxon>Eukaryota</taxon>
        <taxon>Sar</taxon>
        <taxon>Alveolata</taxon>
        <taxon>Dinophyceae</taxon>
        <taxon>Prorocentrales</taxon>
        <taxon>Prorocentraceae</taxon>
        <taxon>Prorocentrum</taxon>
    </lineage>
</organism>
<evidence type="ECO:0000313" key="8">
    <source>
        <dbReference type="EMBL" id="CAK0894818.1"/>
    </source>
</evidence>
<dbReference type="EMBL" id="CAUYUJ010019952">
    <property type="protein sequence ID" value="CAK0894818.1"/>
    <property type="molecule type" value="Genomic_DNA"/>
</dbReference>
<comment type="similarity">
    <text evidence="6">Belongs to the protein kinase superfamily.</text>
</comment>
<dbReference type="InterPro" id="IPR011009">
    <property type="entry name" value="Kinase-like_dom_sf"/>
</dbReference>
<keyword evidence="6" id="KW-0723">Serine/threonine-protein kinase</keyword>
<dbReference type="InterPro" id="IPR050235">
    <property type="entry name" value="CK1_Ser-Thr_kinase"/>
</dbReference>
<name>A0ABN9XAM0_9DINO</name>
<protein>
    <recommendedName>
        <fullName evidence="4">Casein kinase I</fullName>
        <ecNumber evidence="1">2.7.11.1</ecNumber>
    </recommendedName>
</protein>
<dbReference type="EC" id="2.7.11.1" evidence="1"/>
<dbReference type="PROSITE" id="PS00107">
    <property type="entry name" value="PROTEIN_KINASE_ATP"/>
    <property type="match status" value="1"/>
</dbReference>
<feature type="domain" description="Protein kinase" evidence="7">
    <location>
        <begin position="19"/>
        <end position="304"/>
    </location>
</feature>
<dbReference type="InterPro" id="IPR000719">
    <property type="entry name" value="Prot_kinase_dom"/>
</dbReference>
<dbReference type="InterPro" id="IPR008271">
    <property type="entry name" value="Ser/Thr_kinase_AS"/>
</dbReference>
<dbReference type="Pfam" id="PF00069">
    <property type="entry name" value="Pkinase"/>
    <property type="match status" value="1"/>
</dbReference>
<dbReference type="Proteomes" id="UP001189429">
    <property type="component" value="Unassembled WGS sequence"/>
</dbReference>
<dbReference type="SUPFAM" id="SSF56112">
    <property type="entry name" value="Protein kinase-like (PK-like)"/>
    <property type="match status" value="1"/>
</dbReference>
<keyword evidence="6" id="KW-0418">Kinase</keyword>
<comment type="caution">
    <text evidence="8">The sequence shown here is derived from an EMBL/GenBank/DDBJ whole genome shotgun (WGS) entry which is preliminary data.</text>
</comment>
<dbReference type="PROSITE" id="PS50011">
    <property type="entry name" value="PROTEIN_KINASE_DOM"/>
    <property type="match status" value="1"/>
</dbReference>
<dbReference type="Gene3D" id="1.10.510.10">
    <property type="entry name" value="Transferase(Phosphotransferase) domain 1"/>
    <property type="match status" value="1"/>
</dbReference>
<dbReference type="PANTHER" id="PTHR11909">
    <property type="entry name" value="CASEIN KINASE-RELATED"/>
    <property type="match status" value="1"/>
</dbReference>
<evidence type="ECO:0000256" key="6">
    <source>
        <dbReference type="RuleBase" id="RU000304"/>
    </source>
</evidence>
<evidence type="ECO:0000256" key="4">
    <source>
        <dbReference type="ARBA" id="ARBA00023860"/>
    </source>
</evidence>
<sequence length="344" mass="38770">MSSSSGGSKYPPTIADGRFEITVKLGAGCFGEVYRAVDAQTKDEVAIKIERVNASSPQLERESAMLSALAQPALPQGFPKILHFGRDGKFLCMVLELLGKTIEDYVQLCNGHLAARSVALAAEQALLRVEYLHSKGIVHRDIKPENLMFGTGSRQHHLYLIDFGLSKRYYDRRHIRMNTNLSLTGTARYASINAHRGAEQSRRDDLEALGHMFLYLLRGSLPWSGLNAKDREEKFRKIQEVKERTPLSDLCLGYPDAFERYLRYCRTLGFRQRPDYAMLRGLFSELRGSISQQEDCQLQDHEFEWNAGKELDGLEPLAPAPCLAQPDDGEASHLPRAFRCFCGL</sequence>